<name>A0A318LN15_9PSEU</name>
<dbReference type="RefSeq" id="WP_110343643.1">
    <property type="nucleotide sequence ID" value="NZ_MASU01000021.1"/>
</dbReference>
<comment type="similarity">
    <text evidence="1">Belongs to the protein-tyrosine phosphatase family.</text>
</comment>
<reference evidence="3 4" key="1">
    <citation type="submission" date="2016-07" db="EMBL/GenBank/DDBJ databases">
        <title>Draft genome sequence of Prauserella sp. YIM 121212, isolated from alkaline soil.</title>
        <authorList>
            <person name="Ruckert C."/>
            <person name="Albersmeier A."/>
            <person name="Jiang C.-L."/>
            <person name="Jiang Y."/>
            <person name="Kalinowski J."/>
            <person name="Schneider O."/>
            <person name="Winkler A."/>
            <person name="Zotchev S.B."/>
        </authorList>
    </citation>
    <scope>NUCLEOTIDE SEQUENCE [LARGE SCALE GENOMIC DNA]</scope>
    <source>
        <strain evidence="3 4">YIM 121212</strain>
    </source>
</reference>
<dbReference type="Proteomes" id="UP000247892">
    <property type="component" value="Unassembled WGS sequence"/>
</dbReference>
<gene>
    <name evidence="3" type="ORF">BA062_35570</name>
</gene>
<dbReference type="Pfam" id="PF13350">
    <property type="entry name" value="Y_phosphatase3"/>
    <property type="match status" value="1"/>
</dbReference>
<accession>A0A318LN15</accession>
<comment type="caution">
    <text evidence="3">The sequence shown here is derived from an EMBL/GenBank/DDBJ whole genome shotgun (WGS) entry which is preliminary data.</text>
</comment>
<dbReference type="PANTHER" id="PTHR31126">
    <property type="entry name" value="TYROSINE-PROTEIN PHOSPHATASE"/>
    <property type="match status" value="1"/>
</dbReference>
<organism evidence="3 4">
    <name type="scientific">Prauserella flavalba</name>
    <dbReference type="NCBI Taxonomy" id="1477506"/>
    <lineage>
        <taxon>Bacteria</taxon>
        <taxon>Bacillati</taxon>
        <taxon>Actinomycetota</taxon>
        <taxon>Actinomycetes</taxon>
        <taxon>Pseudonocardiales</taxon>
        <taxon>Pseudonocardiaceae</taxon>
        <taxon>Prauserella</taxon>
    </lineage>
</organism>
<dbReference type="GO" id="GO:0004721">
    <property type="term" value="F:phosphoprotein phosphatase activity"/>
    <property type="evidence" value="ECO:0007669"/>
    <property type="project" value="InterPro"/>
</dbReference>
<protein>
    <recommendedName>
        <fullName evidence="2">Tyrosine specific protein phosphatases domain-containing protein</fullName>
    </recommendedName>
</protein>
<dbReference type="InterPro" id="IPR026893">
    <property type="entry name" value="Tyr/Ser_Pase_IphP-type"/>
</dbReference>
<dbReference type="OrthoDB" id="1188001at2"/>
<dbReference type="Gene3D" id="3.90.190.10">
    <property type="entry name" value="Protein tyrosine phosphatase superfamily"/>
    <property type="match status" value="1"/>
</dbReference>
<keyword evidence="4" id="KW-1185">Reference proteome</keyword>
<evidence type="ECO:0000259" key="2">
    <source>
        <dbReference type="PROSITE" id="PS50056"/>
    </source>
</evidence>
<evidence type="ECO:0000313" key="3">
    <source>
        <dbReference type="EMBL" id="PXY18434.1"/>
    </source>
</evidence>
<dbReference type="AlphaFoldDB" id="A0A318LN15"/>
<evidence type="ECO:0000313" key="4">
    <source>
        <dbReference type="Proteomes" id="UP000247892"/>
    </source>
</evidence>
<sequence length="240" mass="25060">MTLTCDDNVLPNVRDLGGLPAGPGRRTAAGVLYRSAAPLAGDLPPRALPSWPARTVLDLRAPGELDAPHPLAVAGTTVHALPFLDDAQLSALPRDDLGAIYRVFVQQAAPQLASVVTLAATAPGPLLIHCAAGKDRTGVAVALLLACAGVSRDEIVADYMLTQHNLDAIIARLRRTNHVHSRDQNGVAGSAYGAPPEAIETVLDLWTASPAGVHGWLEAHGATADAVRRWTQRFPTAGPS</sequence>
<dbReference type="InterPro" id="IPR016130">
    <property type="entry name" value="Tyr_Pase_AS"/>
</dbReference>
<dbReference type="InterPro" id="IPR029021">
    <property type="entry name" value="Prot-tyrosine_phosphatase-like"/>
</dbReference>
<dbReference type="PROSITE" id="PS00383">
    <property type="entry name" value="TYR_PHOSPHATASE_1"/>
    <property type="match status" value="1"/>
</dbReference>
<dbReference type="PANTHER" id="PTHR31126:SF1">
    <property type="entry name" value="TYROSINE SPECIFIC PROTEIN PHOSPHATASES DOMAIN-CONTAINING PROTEIN"/>
    <property type="match status" value="1"/>
</dbReference>
<feature type="domain" description="Tyrosine specific protein phosphatases" evidence="2">
    <location>
        <begin position="102"/>
        <end position="186"/>
    </location>
</feature>
<dbReference type="EMBL" id="MASU01000021">
    <property type="protein sequence ID" value="PXY18434.1"/>
    <property type="molecule type" value="Genomic_DNA"/>
</dbReference>
<dbReference type="SUPFAM" id="SSF52799">
    <property type="entry name" value="(Phosphotyrosine protein) phosphatases II"/>
    <property type="match status" value="1"/>
</dbReference>
<dbReference type="InterPro" id="IPR000387">
    <property type="entry name" value="Tyr_Pase_dom"/>
</dbReference>
<dbReference type="PROSITE" id="PS50056">
    <property type="entry name" value="TYR_PHOSPHATASE_2"/>
    <property type="match status" value="1"/>
</dbReference>
<evidence type="ECO:0000256" key="1">
    <source>
        <dbReference type="ARBA" id="ARBA00009580"/>
    </source>
</evidence>
<proteinExistence type="inferred from homology"/>